<evidence type="ECO:0000256" key="1">
    <source>
        <dbReference type="SAM" id="MobiDB-lite"/>
    </source>
</evidence>
<feature type="compositionally biased region" description="Pro residues" evidence="1">
    <location>
        <begin position="1"/>
        <end position="11"/>
    </location>
</feature>
<evidence type="ECO:0000259" key="2">
    <source>
        <dbReference type="Pfam" id="PF22649"/>
    </source>
</evidence>
<dbReference type="InterPro" id="IPR013785">
    <property type="entry name" value="Aldolase_TIM"/>
</dbReference>
<feature type="compositionally biased region" description="Low complexity" evidence="1">
    <location>
        <begin position="344"/>
        <end position="355"/>
    </location>
</feature>
<dbReference type="EMBL" id="BAAAPH010000011">
    <property type="protein sequence ID" value="GAA1577032.1"/>
    <property type="molecule type" value="Genomic_DNA"/>
</dbReference>
<proteinExistence type="predicted"/>
<dbReference type="Gene3D" id="3.20.20.70">
    <property type="entry name" value="Aldolase class I"/>
    <property type="match status" value="1"/>
</dbReference>
<evidence type="ECO:0000313" key="3">
    <source>
        <dbReference type="EMBL" id="GAA1577032.1"/>
    </source>
</evidence>
<gene>
    <name evidence="3" type="ORF">GCM10009804_37050</name>
</gene>
<comment type="caution">
    <text evidence="3">The sequence shown here is derived from an EMBL/GenBank/DDBJ whole genome shotgun (WGS) entry which is preliminary data.</text>
</comment>
<dbReference type="SUPFAM" id="SSF51569">
    <property type="entry name" value="Aldolase"/>
    <property type="match status" value="1"/>
</dbReference>
<feature type="compositionally biased region" description="Pro residues" evidence="1">
    <location>
        <begin position="264"/>
        <end position="276"/>
    </location>
</feature>
<feature type="region of interest" description="Disordered" evidence="1">
    <location>
        <begin position="1"/>
        <end position="234"/>
    </location>
</feature>
<name>A0ABP4PHA9_9ACTN</name>
<accession>A0ABP4PHA9</accession>
<dbReference type="Proteomes" id="UP001501705">
    <property type="component" value="Unassembled WGS sequence"/>
</dbReference>
<dbReference type="InterPro" id="IPR054574">
    <property type="entry name" value="Cgl0159_dom"/>
</dbReference>
<evidence type="ECO:0000313" key="4">
    <source>
        <dbReference type="Proteomes" id="UP001501705"/>
    </source>
</evidence>
<feature type="region of interest" description="Disordered" evidence="1">
    <location>
        <begin position="333"/>
        <end position="367"/>
    </location>
</feature>
<dbReference type="Pfam" id="PF22649">
    <property type="entry name" value="Cgl0159"/>
    <property type="match status" value="1"/>
</dbReference>
<sequence length="790" mass="79729">MSPNTPNPQHPATPQSEEGYSEEARAIPIQPPGEHSTSDDETVLVPGASEPTFEIPRESPFAPQHPEPLAGADDPTASARPRVDAGSSDPTMIVPTDDRPGPGPGSNDPTADLRGGVGSNDPTVISRGGVGAGSNGPTADLRGGVGSNDATVIARGGVGAGSNDPTADLRGGVGSNDATVSVHGGVGSNDPTVVVRRPDVPGAEDLTVVVDPSRTTTSADGQTTVIGNLDLPAGTRAPAEADHLVGGQSGLIEGPGNQQQLAPPTTPAQPTDPPEAAPTASPTPTDPTATDPAAAQQLAPDPLATEQLAPGPMGAEQLAPGSMAAEQIVPGPMGAEQVLPGPMAAESTASEPTAARPTAPESIATEPTGAELASTALRGDGPAAAEPSAGQLIDSALASTEHIAGGPADSALESTELIAGEPIAAEVAPTEFIGSGPIDADIAPTELIVGGPVAAEAVVAEAPAEVLSVGAPVAETGAADGEGWASGDAGWQEEFALRLAELTEVRVRYPERVEEGWLGRRTRGLVGADGRLLIVAADHPARGALGVRGDRMAMGSRADLVARLVIALQRPGVDGVLATPDVLEDLLLLGALEGKVVIGSMNRGGLQGASFELDDRFTAYRTADEIAARRLDGGKMLTRIDLADRGTVATLESSAAAVTALAEHKLMAMVEPFWSTRSEDGRVTNLLDPESVIKSIQIASGLGATSAYTWLKLPVVDELDRVMEATTLPTLLLGGDPTGDPEATYAAWGKALDLPSVRGLVVGRALLFPPDGDVATAVDRAAALVHGGTA</sequence>
<keyword evidence="4" id="KW-1185">Reference proteome</keyword>
<protein>
    <recommendedName>
        <fullName evidence="2">Cgl0159-like domain-containing protein</fullName>
    </recommendedName>
</protein>
<organism evidence="3 4">
    <name type="scientific">Kribbella hippodromi</name>
    <dbReference type="NCBI Taxonomy" id="434347"/>
    <lineage>
        <taxon>Bacteria</taxon>
        <taxon>Bacillati</taxon>
        <taxon>Actinomycetota</taxon>
        <taxon>Actinomycetes</taxon>
        <taxon>Propionibacteriales</taxon>
        <taxon>Kribbellaceae</taxon>
        <taxon>Kribbella</taxon>
    </lineage>
</organism>
<reference evidence="4" key="1">
    <citation type="journal article" date="2019" name="Int. J. Syst. Evol. Microbiol.">
        <title>The Global Catalogue of Microorganisms (GCM) 10K type strain sequencing project: providing services to taxonomists for standard genome sequencing and annotation.</title>
        <authorList>
            <consortium name="The Broad Institute Genomics Platform"/>
            <consortium name="The Broad Institute Genome Sequencing Center for Infectious Disease"/>
            <person name="Wu L."/>
            <person name="Ma J."/>
        </authorList>
    </citation>
    <scope>NUCLEOTIDE SEQUENCE [LARGE SCALE GENOMIC DNA]</scope>
    <source>
        <strain evidence="4">JCM 15572</strain>
    </source>
</reference>
<feature type="compositionally biased region" description="Low complexity" evidence="1">
    <location>
        <begin position="277"/>
        <end position="294"/>
    </location>
</feature>
<feature type="compositionally biased region" description="Polar residues" evidence="1">
    <location>
        <begin position="213"/>
        <end position="226"/>
    </location>
</feature>
<feature type="region of interest" description="Disordered" evidence="1">
    <location>
        <begin position="246"/>
        <end position="294"/>
    </location>
</feature>
<feature type="domain" description="Cgl0159-like" evidence="2">
    <location>
        <begin position="530"/>
        <end position="782"/>
    </location>
</feature>